<dbReference type="GO" id="GO:0016811">
    <property type="term" value="F:hydrolase activity, acting on carbon-nitrogen (but not peptide) bonds, in linear amides"/>
    <property type="evidence" value="ECO:0007669"/>
    <property type="project" value="InterPro"/>
</dbReference>
<dbReference type="PANTHER" id="PTHR37326:SF2">
    <property type="entry name" value="SUCCINYLGLUTAMATE DESUCCINYLASE_ASPARTOACYLASE FAMILY PROTEIN"/>
    <property type="match status" value="1"/>
</dbReference>
<gene>
    <name evidence="6" type="ORF">SAMN06295910_1272</name>
</gene>
<dbReference type="InterPro" id="IPR043795">
    <property type="entry name" value="N-alpha-Ac-DABA-like"/>
</dbReference>
<dbReference type="OrthoDB" id="9782876at2"/>
<protein>
    <recommendedName>
        <fullName evidence="5">Succinylglutamate desuccinylase/Aspartoacylase catalytic domain-containing protein</fullName>
    </recommendedName>
</protein>
<evidence type="ECO:0000313" key="7">
    <source>
        <dbReference type="Proteomes" id="UP000192934"/>
    </source>
</evidence>
<dbReference type="STRING" id="941907.SAMN06295910_1272"/>
<dbReference type="EMBL" id="LT840185">
    <property type="protein sequence ID" value="SMF65025.1"/>
    <property type="molecule type" value="Genomic_DNA"/>
</dbReference>
<dbReference type="SUPFAM" id="SSF53187">
    <property type="entry name" value="Zn-dependent exopeptidases"/>
    <property type="match status" value="1"/>
</dbReference>
<feature type="domain" description="Succinylglutamate desuccinylase/Aspartoacylase catalytic" evidence="5">
    <location>
        <begin position="46"/>
        <end position="226"/>
    </location>
</feature>
<evidence type="ECO:0000256" key="2">
    <source>
        <dbReference type="ARBA" id="ARBA00022723"/>
    </source>
</evidence>
<evidence type="ECO:0000313" key="6">
    <source>
        <dbReference type="EMBL" id="SMF65025.1"/>
    </source>
</evidence>
<accession>A0A1X7G6S3</accession>
<evidence type="ECO:0000259" key="5">
    <source>
        <dbReference type="Pfam" id="PF24827"/>
    </source>
</evidence>
<keyword evidence="7" id="KW-1185">Reference proteome</keyword>
<evidence type="ECO:0000256" key="3">
    <source>
        <dbReference type="ARBA" id="ARBA00022801"/>
    </source>
</evidence>
<comment type="cofactor">
    <cofactor evidence="1">
        <name>Zn(2+)</name>
        <dbReference type="ChEBI" id="CHEBI:29105"/>
    </cofactor>
</comment>
<keyword evidence="2" id="KW-0479">Metal-binding</keyword>
<dbReference type="AlphaFoldDB" id="A0A1X7G6S3"/>
<proteinExistence type="predicted"/>
<name>A0A1X7G6S3_9SPHN</name>
<evidence type="ECO:0000256" key="4">
    <source>
        <dbReference type="ARBA" id="ARBA00022833"/>
    </source>
</evidence>
<dbReference type="RefSeq" id="WP_085218029.1">
    <property type="nucleotide sequence ID" value="NZ_LT840185.1"/>
</dbReference>
<dbReference type="InterPro" id="IPR055438">
    <property type="entry name" value="AstE_AspA_cat"/>
</dbReference>
<dbReference type="Pfam" id="PF24827">
    <property type="entry name" value="AstE_AspA_cat"/>
    <property type="match status" value="1"/>
</dbReference>
<keyword evidence="4" id="KW-0862">Zinc</keyword>
<reference evidence="7" key="1">
    <citation type="submission" date="2017-04" db="EMBL/GenBank/DDBJ databases">
        <authorList>
            <person name="Varghese N."/>
            <person name="Submissions S."/>
        </authorList>
    </citation>
    <scope>NUCLEOTIDE SEQUENCE [LARGE SCALE GENOMIC DNA]</scope>
    <source>
        <strain evidence="7">Dd16</strain>
    </source>
</reference>
<dbReference type="GO" id="GO:0016788">
    <property type="term" value="F:hydrolase activity, acting on ester bonds"/>
    <property type="evidence" value="ECO:0007669"/>
    <property type="project" value="InterPro"/>
</dbReference>
<keyword evidence="3" id="KW-0378">Hydrolase</keyword>
<dbReference type="Proteomes" id="UP000192934">
    <property type="component" value="Chromosome I"/>
</dbReference>
<sequence length="343" mass="36827">MTRAPFSIGGIEVAAGERKLVSLPMTALANRTPMALPVSVCHAGEDGPTLFVSGAVHGDELTGVAICRKLLAARSIGLKRGTLLVVPIVNAFGFIGHSRYLPDRRDLNRSFPGAARGSLAAQLAHLFLKEIVGRSDCGIDLHSAAIHRSNLPQIRVDSHQERAYEIAQAFGAPIIVHSGLREGSLRQAAQAMDVPVIVYEGGEGLRVDDLSVSVGLEGVLRVMAHLGMTDRRNPRRPPPELAIGSKWVRADGSGLFRPFRDIGDHVAEGEKIGTVADPYGESETELKASIGGIIIGRANIPAINQGDALFHIAKVENASRLGERYDRLERKLADTMPDEDEIL</sequence>
<dbReference type="InterPro" id="IPR053138">
    <property type="entry name" value="N-alpha-Ac-DABA_deacetylase"/>
</dbReference>
<evidence type="ECO:0000256" key="1">
    <source>
        <dbReference type="ARBA" id="ARBA00001947"/>
    </source>
</evidence>
<dbReference type="PIRSF" id="PIRSF039012">
    <property type="entry name" value="ASP"/>
    <property type="match status" value="1"/>
</dbReference>
<dbReference type="Gene3D" id="3.40.630.10">
    <property type="entry name" value="Zn peptidases"/>
    <property type="match status" value="1"/>
</dbReference>
<dbReference type="GO" id="GO:0046872">
    <property type="term" value="F:metal ion binding"/>
    <property type="evidence" value="ECO:0007669"/>
    <property type="project" value="UniProtKB-KW"/>
</dbReference>
<dbReference type="CDD" id="cd06251">
    <property type="entry name" value="M14_ASTE_ASPA-like"/>
    <property type="match status" value="1"/>
</dbReference>
<organism evidence="6 7">
    <name type="scientific">Allosphingosinicella indica</name>
    <dbReference type="NCBI Taxonomy" id="941907"/>
    <lineage>
        <taxon>Bacteria</taxon>
        <taxon>Pseudomonadati</taxon>
        <taxon>Pseudomonadota</taxon>
        <taxon>Alphaproteobacteria</taxon>
        <taxon>Sphingomonadales</taxon>
        <taxon>Sphingomonadaceae</taxon>
        <taxon>Allosphingosinicella</taxon>
    </lineage>
</organism>
<dbReference type="PANTHER" id="PTHR37326">
    <property type="entry name" value="BLL3975 PROTEIN"/>
    <property type="match status" value="1"/>
</dbReference>